<organism evidence="4 5">
    <name type="scientific">Strigamia maritima</name>
    <name type="common">European centipede</name>
    <name type="synonym">Geophilus maritimus</name>
    <dbReference type="NCBI Taxonomy" id="126957"/>
    <lineage>
        <taxon>Eukaryota</taxon>
        <taxon>Metazoa</taxon>
        <taxon>Ecdysozoa</taxon>
        <taxon>Arthropoda</taxon>
        <taxon>Myriapoda</taxon>
        <taxon>Chilopoda</taxon>
        <taxon>Pleurostigmophora</taxon>
        <taxon>Geophilomorpha</taxon>
        <taxon>Linotaeniidae</taxon>
        <taxon>Strigamia</taxon>
    </lineage>
</organism>
<dbReference type="EnsemblMetazoa" id="SMAR012532-RA">
    <property type="protein sequence ID" value="SMAR012532-PA"/>
    <property type="gene ID" value="SMAR012532"/>
</dbReference>
<evidence type="ECO:0000256" key="2">
    <source>
        <dbReference type="ARBA" id="ARBA00022741"/>
    </source>
</evidence>
<dbReference type="PANTHER" id="PTHR45639:SF32">
    <property type="entry name" value="HEAT SHOCK PROTEIN PDR13"/>
    <property type="match status" value="1"/>
</dbReference>
<evidence type="ECO:0000256" key="3">
    <source>
        <dbReference type="ARBA" id="ARBA00022840"/>
    </source>
</evidence>
<dbReference type="PANTHER" id="PTHR45639">
    <property type="entry name" value="HSC70CB, ISOFORM G-RELATED"/>
    <property type="match status" value="1"/>
</dbReference>
<dbReference type="STRING" id="126957.T1JFC1"/>
<dbReference type="Proteomes" id="UP000014500">
    <property type="component" value="Unassembled WGS sequence"/>
</dbReference>
<dbReference type="FunFam" id="3.90.640.10:FF:000010">
    <property type="entry name" value="heat shock 70 kDa protein 14"/>
    <property type="match status" value="1"/>
</dbReference>
<name>T1JFC1_STRMM</name>
<dbReference type="InterPro" id="IPR013126">
    <property type="entry name" value="Hsp_70_fam"/>
</dbReference>
<dbReference type="EMBL" id="JH432147">
    <property type="status" value="NOT_ANNOTATED_CDS"/>
    <property type="molecule type" value="Genomic_DNA"/>
</dbReference>
<dbReference type="Gene3D" id="3.30.30.30">
    <property type="match status" value="1"/>
</dbReference>
<dbReference type="GO" id="GO:0005634">
    <property type="term" value="C:nucleus"/>
    <property type="evidence" value="ECO:0007669"/>
    <property type="project" value="TreeGrafter"/>
</dbReference>
<dbReference type="PRINTS" id="PR00301">
    <property type="entry name" value="HEATSHOCK70"/>
</dbReference>
<dbReference type="GO" id="GO:0140662">
    <property type="term" value="F:ATP-dependent protein folding chaperone"/>
    <property type="evidence" value="ECO:0007669"/>
    <property type="project" value="InterPro"/>
</dbReference>
<dbReference type="Gene3D" id="3.90.640.10">
    <property type="entry name" value="Actin, Chain A, domain 4"/>
    <property type="match status" value="1"/>
</dbReference>
<evidence type="ECO:0000313" key="4">
    <source>
        <dbReference type="EnsemblMetazoa" id="SMAR012532-PA"/>
    </source>
</evidence>
<protein>
    <recommendedName>
        <fullName evidence="6">Heat shock 70 kDa protein 14</fullName>
    </recommendedName>
</protein>
<evidence type="ECO:0000313" key="5">
    <source>
        <dbReference type="Proteomes" id="UP000014500"/>
    </source>
</evidence>
<reference evidence="4" key="2">
    <citation type="submission" date="2015-02" db="UniProtKB">
        <authorList>
            <consortium name="EnsemblMetazoa"/>
        </authorList>
    </citation>
    <scope>IDENTIFICATION</scope>
</reference>
<dbReference type="AlphaFoldDB" id="T1JFC1"/>
<dbReference type="Gene3D" id="3.30.420.40">
    <property type="match status" value="2"/>
</dbReference>
<dbReference type="PhylomeDB" id="T1JFC1"/>
<dbReference type="Gene3D" id="2.60.34.10">
    <property type="entry name" value="Substrate Binding Domain Of DNAk, Chain A, domain 1"/>
    <property type="match status" value="1"/>
</dbReference>
<evidence type="ECO:0008006" key="6">
    <source>
        <dbReference type="Google" id="ProtNLM"/>
    </source>
</evidence>
<dbReference type="SUPFAM" id="SSF53067">
    <property type="entry name" value="Actin-like ATPase domain"/>
    <property type="match status" value="2"/>
</dbReference>
<dbReference type="SUPFAM" id="SSF100920">
    <property type="entry name" value="Heat shock protein 70kD (HSP70), peptide-binding domain"/>
    <property type="match status" value="1"/>
</dbReference>
<proteinExistence type="inferred from homology"/>
<dbReference type="OMA" id="DQVLMDH"/>
<dbReference type="eggNOG" id="KOG0101">
    <property type="taxonomic scope" value="Eukaryota"/>
</dbReference>
<sequence>MTYFGIHVGSSTCSLAISQSGITEIVTNDAGERVTPVVVAFNDKETVVGLSARQGLIRNGENTITHVKKLLACKIDDKVVEKYNSTHTCKLVATNNGKLCFNGDSSSNQTPQTVLSAIISNLLETARSRCGKLPSYNSVVAVPYHFTDAQRELIKETATKCGFTITQIISEPAACLLAYYVGQLSPKEDGFCLVYRVGGQSLDVTIVYVSAGIYSIVSSVCKDDIGGDNITQLLVKHFAEEFRRKIHSDVYESRRSVAKLASVAENCKHILSSVSTAQCFVESLHEGADFNCNMTRARFESLLKPVIAELIEPIDEALEKAELKRDDIKRVILAGGAMKTPKLQDSLNEIFKDAEISSSIPTDEVIAMGSAYQAAMDEVTVDADTPIKCIPRGIYISVIENGCQKLFCVFPRRTIIPAHAQKCFTVPAEQNSLCIEILEKNETMADDSSMKLGKIVLKELPSDPEVVATFHLRRDGSLHVTCSDKRSACHSGITIESSVS</sequence>
<evidence type="ECO:0000256" key="1">
    <source>
        <dbReference type="ARBA" id="ARBA00007381"/>
    </source>
</evidence>
<dbReference type="GO" id="GO:0005829">
    <property type="term" value="C:cytosol"/>
    <property type="evidence" value="ECO:0007669"/>
    <property type="project" value="TreeGrafter"/>
</dbReference>
<dbReference type="Pfam" id="PF00012">
    <property type="entry name" value="HSP70"/>
    <property type="match status" value="1"/>
</dbReference>
<comment type="similarity">
    <text evidence="1">Belongs to the heat shock protein 70 family.</text>
</comment>
<keyword evidence="2" id="KW-0547">Nucleotide-binding</keyword>
<accession>T1JFC1</accession>
<dbReference type="GO" id="GO:0005524">
    <property type="term" value="F:ATP binding"/>
    <property type="evidence" value="ECO:0007669"/>
    <property type="project" value="UniProtKB-KW"/>
</dbReference>
<dbReference type="InterPro" id="IPR043129">
    <property type="entry name" value="ATPase_NBD"/>
</dbReference>
<dbReference type="HOGENOM" id="CLU_005965_0_3_1"/>
<keyword evidence="5" id="KW-1185">Reference proteome</keyword>
<keyword evidence="3" id="KW-0067">ATP-binding</keyword>
<reference evidence="5" key="1">
    <citation type="submission" date="2011-05" db="EMBL/GenBank/DDBJ databases">
        <authorList>
            <person name="Richards S.R."/>
            <person name="Qu J."/>
            <person name="Jiang H."/>
            <person name="Jhangiani S.N."/>
            <person name="Agravi P."/>
            <person name="Goodspeed R."/>
            <person name="Gross S."/>
            <person name="Mandapat C."/>
            <person name="Jackson L."/>
            <person name="Mathew T."/>
            <person name="Pu L."/>
            <person name="Thornton R."/>
            <person name="Saada N."/>
            <person name="Wilczek-Boney K.B."/>
            <person name="Lee S."/>
            <person name="Kovar C."/>
            <person name="Wu Y."/>
            <person name="Scherer S.E."/>
            <person name="Worley K.C."/>
            <person name="Muzny D.M."/>
            <person name="Gibbs R."/>
        </authorList>
    </citation>
    <scope>NUCLEOTIDE SEQUENCE</scope>
    <source>
        <strain evidence="5">Brora</strain>
    </source>
</reference>
<dbReference type="InterPro" id="IPR029047">
    <property type="entry name" value="HSP70_peptide-bd_sf"/>
</dbReference>